<feature type="region of interest" description="Disordered" evidence="1">
    <location>
        <begin position="3048"/>
        <end position="3169"/>
    </location>
</feature>
<feature type="region of interest" description="Disordered" evidence="1">
    <location>
        <begin position="2645"/>
        <end position="2666"/>
    </location>
</feature>
<organism evidence="2 3">
    <name type="scientific">Rotaria magnacalcarata</name>
    <dbReference type="NCBI Taxonomy" id="392030"/>
    <lineage>
        <taxon>Eukaryota</taxon>
        <taxon>Metazoa</taxon>
        <taxon>Spiralia</taxon>
        <taxon>Gnathifera</taxon>
        <taxon>Rotifera</taxon>
        <taxon>Eurotatoria</taxon>
        <taxon>Bdelloidea</taxon>
        <taxon>Philodinida</taxon>
        <taxon>Philodinidae</taxon>
        <taxon>Rotaria</taxon>
    </lineage>
</organism>
<feature type="compositionally biased region" description="Basic and acidic residues" evidence="1">
    <location>
        <begin position="1167"/>
        <end position="1180"/>
    </location>
</feature>
<evidence type="ECO:0000256" key="1">
    <source>
        <dbReference type="SAM" id="MobiDB-lite"/>
    </source>
</evidence>
<feature type="region of interest" description="Disordered" evidence="1">
    <location>
        <begin position="1"/>
        <end position="38"/>
    </location>
</feature>
<feature type="region of interest" description="Disordered" evidence="1">
    <location>
        <begin position="2976"/>
        <end position="3027"/>
    </location>
</feature>
<proteinExistence type="predicted"/>
<dbReference type="Proteomes" id="UP000663855">
    <property type="component" value="Unassembled WGS sequence"/>
</dbReference>
<accession>A0A814P2H2</accession>
<protein>
    <submittedName>
        <fullName evidence="2">Uncharacterized protein</fullName>
    </submittedName>
</protein>
<feature type="compositionally biased region" description="Polar residues" evidence="1">
    <location>
        <begin position="1044"/>
        <end position="1053"/>
    </location>
</feature>
<feature type="region of interest" description="Disordered" evidence="1">
    <location>
        <begin position="1767"/>
        <end position="1791"/>
    </location>
</feature>
<feature type="compositionally biased region" description="Basic and acidic residues" evidence="1">
    <location>
        <begin position="3796"/>
        <end position="3812"/>
    </location>
</feature>
<feature type="region of interest" description="Disordered" evidence="1">
    <location>
        <begin position="1858"/>
        <end position="1901"/>
    </location>
</feature>
<feature type="compositionally biased region" description="Basic residues" evidence="1">
    <location>
        <begin position="1780"/>
        <end position="1789"/>
    </location>
</feature>
<feature type="region of interest" description="Disordered" evidence="1">
    <location>
        <begin position="1159"/>
        <end position="1181"/>
    </location>
</feature>
<feature type="region of interest" description="Disordered" evidence="1">
    <location>
        <begin position="3298"/>
        <end position="3331"/>
    </location>
</feature>
<feature type="region of interest" description="Disordered" evidence="1">
    <location>
        <begin position="483"/>
        <end position="502"/>
    </location>
</feature>
<feature type="compositionally biased region" description="Polar residues" evidence="1">
    <location>
        <begin position="3126"/>
        <end position="3169"/>
    </location>
</feature>
<feature type="region of interest" description="Disordered" evidence="1">
    <location>
        <begin position="3451"/>
        <end position="3477"/>
    </location>
</feature>
<feature type="compositionally biased region" description="Basic and acidic residues" evidence="1">
    <location>
        <begin position="1058"/>
        <end position="1069"/>
    </location>
</feature>
<dbReference type="EMBL" id="CAJNOV010002309">
    <property type="protein sequence ID" value="CAF1099061.1"/>
    <property type="molecule type" value="Genomic_DNA"/>
</dbReference>
<reference evidence="2" key="1">
    <citation type="submission" date="2021-02" db="EMBL/GenBank/DDBJ databases">
        <authorList>
            <person name="Nowell W R."/>
        </authorList>
    </citation>
    <scope>NUCLEOTIDE SEQUENCE</scope>
</reference>
<feature type="region of interest" description="Disordered" evidence="1">
    <location>
        <begin position="2247"/>
        <end position="2274"/>
    </location>
</feature>
<feature type="region of interest" description="Disordered" evidence="1">
    <location>
        <begin position="1044"/>
        <end position="1069"/>
    </location>
</feature>
<feature type="region of interest" description="Disordered" evidence="1">
    <location>
        <begin position="3750"/>
        <end position="3820"/>
    </location>
</feature>
<feature type="region of interest" description="Disordered" evidence="1">
    <location>
        <begin position="2800"/>
        <end position="2821"/>
    </location>
</feature>
<feature type="compositionally biased region" description="Polar residues" evidence="1">
    <location>
        <begin position="1879"/>
        <end position="1901"/>
    </location>
</feature>
<feature type="compositionally biased region" description="Basic and acidic residues" evidence="1">
    <location>
        <begin position="3762"/>
        <end position="3779"/>
    </location>
</feature>
<feature type="region of interest" description="Disordered" evidence="1">
    <location>
        <begin position="1301"/>
        <end position="1381"/>
    </location>
</feature>
<feature type="compositionally biased region" description="Polar residues" evidence="1">
    <location>
        <begin position="1329"/>
        <end position="1349"/>
    </location>
</feature>
<comment type="caution">
    <text evidence="2">The sequence shown here is derived from an EMBL/GenBank/DDBJ whole genome shotgun (WGS) entry which is preliminary data.</text>
</comment>
<gene>
    <name evidence="2" type="ORF">CJN711_LOCUS7060</name>
</gene>
<feature type="compositionally biased region" description="Polar residues" evidence="1">
    <location>
        <begin position="271"/>
        <end position="284"/>
    </location>
</feature>
<feature type="compositionally biased region" description="Low complexity" evidence="1">
    <location>
        <begin position="1"/>
        <end position="33"/>
    </location>
</feature>
<evidence type="ECO:0000313" key="2">
    <source>
        <dbReference type="EMBL" id="CAF1099061.1"/>
    </source>
</evidence>
<evidence type="ECO:0000313" key="3">
    <source>
        <dbReference type="Proteomes" id="UP000663855"/>
    </source>
</evidence>
<feature type="compositionally biased region" description="Polar residues" evidence="1">
    <location>
        <begin position="3751"/>
        <end position="3760"/>
    </location>
</feature>
<sequence>MENRVSSSFNSNNKNENISLSNNSSTCTANSNSTRHHCREYESSYPSISRYRTSLSSSPYRKIHYLDDSDEEIINEEIIDITTIDHYPTLIERWGDDAKTIIKHDGEFIIEDYVEFEETEPTIMEEISYEIIYSDGQIKSTREVQRSYVEARNFSKIKKRRIKRKRSKLENHSTDINERATQLLYEMRNLSSEIDSMIQTTNRISNSDNDLSGDNDEITTINRTTESIIKKESNENSKTIPNQGNDCSNIEIIGNETLFSGNEQILLQSHNSNEQQPQYQSDLISQRVDDDEETRQSYLLAKNEHHISHNDHDTHSLAKSSINDDHKKMLEFRLQSTDSESALEKKTSVQHQVQSIESDTQSTITIEHNFGQDLQSFIIQTNELISNIDSRNASSSNQLNKNMDIDTCNDSTTETYEVIIEFEKEQIGDQSFIRSRINCGNRLSNSNNTPSVMETKQDEFKCSSSTEIDANTLTTAFNLQSSSDNFTEKQSPTSTSFVTQVENEPERLSSINHTMETYAQTQKPFLRSSIDNNQQGSTMNTTQDETIEHSSDVSPDKLRQIETTYFPSIDNVREIIEKTANDSINQIPLISTPLTNIDDNITTTLLSNEALSDSLIGNAQFSIQDIISNESELLKSTYQDELFNDIDTKSFSSSQSIKFYDINTDSLSDPYNNLQQYADTNTADLITTDSCYSTHDLSSSSTESFTADSSFKTDFQDLNQSEYFITRNIEPISSEFPSIDIEESDKKTEASDLTKIYFELQERRNNAPLHVYQEKSNDNHIGLKSFPQVTNLLSTEYYRVFGVSNDIINPVSDITKSGDLAFQSKDSNENKSICIDDNQSIIPSVTSNLELDFRYSSLLNRVDTLIQPLLNSPSTTENESMLSNAQRLNERNDARMNYINILDEVTNNDQHILESSHNNESINQKNILSNDMTSILSWNQSQIESNTLSDQQTKTSVDDKISNVTEQIQNFIENIRHKTESIEQKNITKASSALKFNDAVMPTSESIITPLIETKTKIGAEKNQQSTTESFDRVKHFLPAALLSSTPNTTHTEPIQPIEKKQKQDESDRKIVDVNDSFSTFAEPTDGLDDISSIRQQLLAISNYSDNNRLQNTLTGNNRTADNTQGQLNQNIEQSLIPKSSYCGNQSIIVDPGCDRLSSIQSTSTRDQQKQDKTGDKSSDQKISTMYDDYPWYLSYYTIVDAEAKFTRLYKQFNFINTQRELSPTTVHIQSEFDNAQEPNDDGFHVVQRRKRVSSSTTLTHNEKSTNTMLSPDIDLEPVVLRGHPHVPIVMPPIISQTIDTVNKKKHKKKKKDNKETIFFDAPEFVPSDVNQEQNHKSQITEQLSSMPTNLDKDESQKEFNETAQTTEKTQDECENKGSSQDTQLMSDFIDKQQQQQPSPITVNIQSELNENVSTHNHVLDESSAQDDGGFHVVQRRKRIPSSNTQTQIIPTTNTIFSPDIDLEPVVLHGNPGVPVIVSPLILQPADTVSKKKHKKKKRDEKEMIFFDAPEFIPSDVNKQQNDKLHSELVERVSPNSIQTINSSDAIAETAHIMDDKSPITHNMLLMSSDCNNRKSQEKYNESVQIIDNKQEHIDQNARQSFTSKNSCYSQQPKIADSECQHLCSIHQTSVIDHRQQGIAGETSLCQKVHVMYDDYPWYSSHYTIVDTETKFARLYKELSCINKQQQLSTTIVNIQSEVNDKLTTHEPEFDNKGQPDDDGFHLVQRRKRVPSSTTQSQVIPTINTTLSPDIDLEPVVLHGHPSVPITIPPILSQPENSVSKKKTKKKKKDTQETIFFDAPELLYFDVHKQGNDKLHSQPADRVPSNNVETIHSSSVFTQSTIADQLSSMPINLDKDESQKEFNETAQTTEKTQDECENKGSSQNTQLMSDSIDKQQQQQPSPITVNIQSELNENVSTHNHVLDVSSEQDDGGFHVVQRRKRIPSSNTQARIIPTTNTIFSSDIDLEPVVLHGHPSVPITIPPILSQPENSVSKKKTKKKKKDTQETIFFDAPELLYFDVHKQGNDKLHSQPADRVPSNNVETIHSSSVFIQSAITDQLSSMPINLDKDESQKEFNETVQTLDNKQEQITVTVQEPVKSDSTSNSNQLTDVNRTDDLLSSAHPTSAVNNKKDDECVAKSSNQKVPVIYDDYPWYANYYTLVDAEVKFAQLYKVLNCINKPQQLSTTTVSNQFELGNTNEQDNDGFRVVQRRKRVPSSTTPAQIEILTTTALSSDIDLEPVVLHGHPSVPIPTSPILSQPEDSVSKKKTKKKKKDTQETIFFDAPELISFDVNKQGNDKLHSQPTDRVPSNNVETIHSSSVFTQSTIADQLSLMAINLDKDESLKEFNETVQILDNKHEETTQTSQQSIISDSTCYSNQLTTIDDSNGLLSTTYLIPTVDDKKQDECVAKSACQNVDVMSDFINKQQVTATDVNNQSELNENVSTQNRVLENSTEQSDDGFHVVQRRKCIPSSTTQTQGDVPTTTTLSSDIDLESVALQEYPTVPIATPRMTSPTLDTVSKKKHKKKKKDKQETIPFDAPEFVSSDKLQSQFVEKQCSTNIETVDSSNAFAKSETVPDDESVITEQVLSTPINPEQDESDEHLNHIVQTLDNEQHQIIRPTQQSLIIDSTNYSNRLANVNRTDDLLSSAHPTSAVDNEKQDTKSSSQNVQAMSDFINKQQLSPAEVTIQSELNEIVFTQDRLLDITREQDDDDEFHVVQYHKRIPSSTTQTQSEILTTTALRSDIDLAPVVLHGHPDIPIIARPIDSQTVNTASKKKHKKKKKDTQETIFFDALEIVSSDINKSQQSDTRKSQSVKNESTNADSSQIILTIEPAFVPSEILSTLTADEQKGKTLSKSIIANDDDGKNEWTSDNAFQSISTPVRAVLENVKLISSSKVEQSIDNRSNVQSLPSSIIKTKTIMTVESPKEDDNNEGFHPVHYHKRTLALPKPEKTTSASTIASKEIHNANLDFETSVIHENQNLSMPSTTTNTDDKTSKTKNTKQKKRKQEVASASNEQTTHEETTPILSSSIIENSNVQLKPTLPSIVSIKKMSSPSEDEKEEEDNEGFQVVKYRKHSNTTSQSRKVQQSSPKTKNSHEQYFNRKYVGPTGRYDSAFRPIPRNIPLRKTLSNKTKQDSYPTSIFTGSPRSASTGNRIITSTSVPNSFNTPKDMKQTTQQLKPLENVKNQTIISTTPKPHQSFSIEQSSKPIVQEYHASTHTEKKTGNEKSTVLNIASTKTREPTLIQDDDNDGFQLVRHQKNKTSTTAKQPKLTSPIDKKTTFTYVKQELSTITTTTPTVSIEQAITPQEKSKKSKKNKEPTPPSPIAHNSSTISITNEGQDQTANMNVQKIPQLPIEISNHLFSTEDKTISKPITNEIITSQANEQVHPTDNIQSLLTSIISSQEVSKPSNKPPDEVEPIHISQTSSPDILRVLNETEEVVIKNIASTADIKHEQIKTLPNEKPSQRRKKEPRTETKAGNTNVLLSSTIATIESDNDKQKLNSSTVQKSKIIESKAVQPQKSQQISTKKQHITNRKFETTELLTTASSQSTPPMRDNKSYEVANSKLDLFLPDYIRQQINTRQTSSSLIDNSNMSQTTITASDMIQKKKQRAKMLTKDHEAKSLLTNEFDTTINNEKIVSADIKNITDIDEFIIQTDQTNNISSQQNIDNILSRGFNLWLHEGQALSQQNDKSKSNRNLTHTLQSIIAQPLAINDDVEDSYTTSQTMQSIFTADVRTEKRIHVNNAYFINHPKSLSTPSCIENRSNEKKSDDDDDSRKYDSDNDEDSTNDRLKKRRSHQADRHVLTKDKRKTDSNNDNNLQINFSTDDVQRCLGEDFYHQLENNNINNNNNNNNTINFDDWAHFLEQQNSQQIESNPPASLECFYAETLDDDTLLSNSVPNNSSIPHQKPRYGDFSKSDHEIIIPESMIKLPSCKSKPSDIFRRWRKPQSITNQIDNDDEIFILHSTNGLCRQVTP</sequence>
<feature type="compositionally biased region" description="Basic residues" evidence="1">
    <location>
        <begin position="2995"/>
        <end position="3005"/>
    </location>
</feature>
<feature type="compositionally biased region" description="Basic and acidic residues" evidence="1">
    <location>
        <begin position="1351"/>
        <end position="1361"/>
    </location>
</feature>
<feature type="region of interest" description="Disordered" evidence="1">
    <location>
        <begin position="2505"/>
        <end position="2532"/>
    </location>
</feature>
<feature type="compositionally biased region" description="Acidic residues" evidence="1">
    <location>
        <begin position="3054"/>
        <end position="3064"/>
    </location>
</feature>
<feature type="compositionally biased region" description="Basic residues" evidence="1">
    <location>
        <begin position="1992"/>
        <end position="2001"/>
    </location>
</feature>
<feature type="region of interest" description="Disordered" evidence="1">
    <location>
        <begin position="271"/>
        <end position="291"/>
    </location>
</feature>
<feature type="compositionally biased region" description="Polar residues" evidence="1">
    <location>
        <begin position="3076"/>
        <end position="3091"/>
    </location>
</feature>
<feature type="region of interest" description="Disordered" evidence="1">
    <location>
        <begin position="1980"/>
        <end position="2003"/>
    </location>
</feature>
<name>A0A814P2H2_9BILA</name>